<dbReference type="EMBL" id="UINC01003546">
    <property type="protein sequence ID" value="SVA07272.1"/>
    <property type="molecule type" value="Genomic_DNA"/>
</dbReference>
<evidence type="ECO:0000313" key="1">
    <source>
        <dbReference type="EMBL" id="SVA07272.1"/>
    </source>
</evidence>
<feature type="non-terminal residue" evidence="1">
    <location>
        <position position="50"/>
    </location>
</feature>
<sequence length="50" mass="5740">MSSAAKYSRRVKRAELGTRTHAHMSNDFIERVREFSGEMVSYTADHVPIN</sequence>
<protein>
    <submittedName>
        <fullName evidence="1">Uncharacterized protein</fullName>
    </submittedName>
</protein>
<proteinExistence type="predicted"/>
<accession>A0A381STC0</accession>
<name>A0A381STC0_9ZZZZ</name>
<gene>
    <name evidence="1" type="ORF">METZ01_LOCUS60126</name>
</gene>
<dbReference type="AlphaFoldDB" id="A0A381STC0"/>
<organism evidence="1">
    <name type="scientific">marine metagenome</name>
    <dbReference type="NCBI Taxonomy" id="408172"/>
    <lineage>
        <taxon>unclassified sequences</taxon>
        <taxon>metagenomes</taxon>
        <taxon>ecological metagenomes</taxon>
    </lineage>
</organism>
<reference evidence="1" key="1">
    <citation type="submission" date="2018-05" db="EMBL/GenBank/DDBJ databases">
        <authorList>
            <person name="Lanie J.A."/>
            <person name="Ng W.-L."/>
            <person name="Kazmierczak K.M."/>
            <person name="Andrzejewski T.M."/>
            <person name="Davidsen T.M."/>
            <person name="Wayne K.J."/>
            <person name="Tettelin H."/>
            <person name="Glass J.I."/>
            <person name="Rusch D."/>
            <person name="Podicherti R."/>
            <person name="Tsui H.-C.T."/>
            <person name="Winkler M.E."/>
        </authorList>
    </citation>
    <scope>NUCLEOTIDE SEQUENCE</scope>
</reference>